<name>A0A2S5GGS5_9BACL</name>
<feature type="region of interest" description="Disordered" evidence="1">
    <location>
        <begin position="26"/>
        <end position="51"/>
    </location>
</feature>
<evidence type="ECO:0000313" key="3">
    <source>
        <dbReference type="EMBL" id="PPA72237.1"/>
    </source>
</evidence>
<sequence length="212" mass="23832">MIKHHLFHIAAVLLLLCLTACGTDNQSSADRGSENQEENGQQEETEDAGQEIEEDSIIRLLEQLVQFELHGEEIEKTAFLQESRENNYSLYVIDGFTFTGSELGTDQIVYDQDASQMMQIQSYPADTAEEEELDSLAYSYAEASSSEIPEAWEPSEEYSFPDNTAGYQSSSDSEETLSFYFEKNNKVMAISITITKDFGSTDAFLKMAETIE</sequence>
<keyword evidence="2" id="KW-0732">Signal</keyword>
<dbReference type="OrthoDB" id="2735367at2"/>
<gene>
    <name evidence="3" type="ORF">C4B60_02340</name>
</gene>
<feature type="compositionally biased region" description="Acidic residues" evidence="1">
    <location>
        <begin position="35"/>
        <end position="51"/>
    </location>
</feature>
<evidence type="ECO:0000313" key="4">
    <source>
        <dbReference type="Proteomes" id="UP000239047"/>
    </source>
</evidence>
<dbReference type="EMBL" id="PREZ01000001">
    <property type="protein sequence ID" value="PPA72237.1"/>
    <property type="molecule type" value="Genomic_DNA"/>
</dbReference>
<evidence type="ECO:0008006" key="5">
    <source>
        <dbReference type="Google" id="ProtNLM"/>
    </source>
</evidence>
<feature type="chain" id="PRO_5038928127" description="DUF4367 domain-containing protein" evidence="2">
    <location>
        <begin position="23"/>
        <end position="212"/>
    </location>
</feature>
<feature type="compositionally biased region" description="Polar residues" evidence="1">
    <location>
        <begin position="161"/>
        <end position="171"/>
    </location>
</feature>
<proteinExistence type="predicted"/>
<comment type="caution">
    <text evidence="3">The sequence shown here is derived from an EMBL/GenBank/DDBJ whole genome shotgun (WGS) entry which is preliminary data.</text>
</comment>
<feature type="region of interest" description="Disordered" evidence="1">
    <location>
        <begin position="150"/>
        <end position="171"/>
    </location>
</feature>
<evidence type="ECO:0000256" key="1">
    <source>
        <dbReference type="SAM" id="MobiDB-lite"/>
    </source>
</evidence>
<dbReference type="RefSeq" id="WP_104056340.1">
    <property type="nucleotide sequence ID" value="NZ_PREZ01000001.1"/>
</dbReference>
<evidence type="ECO:0000256" key="2">
    <source>
        <dbReference type="SAM" id="SignalP"/>
    </source>
</evidence>
<keyword evidence="4" id="KW-1185">Reference proteome</keyword>
<protein>
    <recommendedName>
        <fullName evidence="5">DUF4367 domain-containing protein</fullName>
    </recommendedName>
</protein>
<reference evidence="3 4" key="1">
    <citation type="submission" date="2018-02" db="EMBL/GenBank/DDBJ databases">
        <title>Jeotgalibacillus proteolyticum sp. nov. a protease producing bacterium isolated from ocean sediments of Laizhou Bay.</title>
        <authorList>
            <person name="Li Y."/>
        </authorList>
    </citation>
    <scope>NUCLEOTIDE SEQUENCE [LARGE SCALE GENOMIC DNA]</scope>
    <source>
        <strain evidence="3 4">22-7</strain>
    </source>
</reference>
<organism evidence="3 4">
    <name type="scientific">Jeotgalibacillus proteolyticus</name>
    <dbReference type="NCBI Taxonomy" id="2082395"/>
    <lineage>
        <taxon>Bacteria</taxon>
        <taxon>Bacillati</taxon>
        <taxon>Bacillota</taxon>
        <taxon>Bacilli</taxon>
        <taxon>Bacillales</taxon>
        <taxon>Caryophanaceae</taxon>
        <taxon>Jeotgalibacillus</taxon>
    </lineage>
</organism>
<dbReference type="AlphaFoldDB" id="A0A2S5GGS5"/>
<dbReference type="Proteomes" id="UP000239047">
    <property type="component" value="Unassembled WGS sequence"/>
</dbReference>
<feature type="signal peptide" evidence="2">
    <location>
        <begin position="1"/>
        <end position="22"/>
    </location>
</feature>
<accession>A0A2S5GGS5</accession>